<gene>
    <name evidence="2" type="ORF">SAMN05421819_2672</name>
</gene>
<evidence type="ECO:0000313" key="2">
    <source>
        <dbReference type="EMBL" id="SEG36064.1"/>
    </source>
</evidence>
<proteinExistence type="predicted"/>
<dbReference type="GO" id="GO:0016747">
    <property type="term" value="F:acyltransferase activity, transferring groups other than amino-acyl groups"/>
    <property type="evidence" value="ECO:0007669"/>
    <property type="project" value="InterPro"/>
</dbReference>
<dbReference type="InterPro" id="IPR000182">
    <property type="entry name" value="GNAT_dom"/>
</dbReference>
<dbReference type="RefSeq" id="WP_160115142.1">
    <property type="nucleotide sequence ID" value="NZ_FNVA01000004.1"/>
</dbReference>
<keyword evidence="2" id="KW-0808">Transferase</keyword>
<dbReference type="AlphaFoldDB" id="A0A1H5ZJ89"/>
<name>A0A1H5ZJ89_9BACT</name>
<dbReference type="InterPro" id="IPR016181">
    <property type="entry name" value="Acyl_CoA_acyltransferase"/>
</dbReference>
<feature type="domain" description="N-acetyltransferase" evidence="1">
    <location>
        <begin position="12"/>
        <end position="161"/>
    </location>
</feature>
<sequence>MVSDSVTKQDQVTLRGFCAQDLDAIHALDVVCFEEPFRFSKAMVKDSVEASGASVVVAEHKGRIIGFAVLQVERLNRTKVGYVVTLDVEPALRRHGIARRMMLRLEEEAMAAHCAAMLLHVYVGNEGAIGFYESLGFSRVDVARSFYSSGLDAWIYRKQLDQLPG</sequence>
<dbReference type="EMBL" id="FNVA01000004">
    <property type="protein sequence ID" value="SEG36064.1"/>
    <property type="molecule type" value="Genomic_DNA"/>
</dbReference>
<dbReference type="SUPFAM" id="SSF55729">
    <property type="entry name" value="Acyl-CoA N-acyltransferases (Nat)"/>
    <property type="match status" value="1"/>
</dbReference>
<evidence type="ECO:0000313" key="3">
    <source>
        <dbReference type="Proteomes" id="UP000236728"/>
    </source>
</evidence>
<dbReference type="CDD" id="cd04301">
    <property type="entry name" value="NAT_SF"/>
    <property type="match status" value="1"/>
</dbReference>
<dbReference type="OrthoDB" id="121342at2"/>
<evidence type="ECO:0000259" key="1">
    <source>
        <dbReference type="PROSITE" id="PS51186"/>
    </source>
</evidence>
<reference evidence="2 3" key="1">
    <citation type="submission" date="2016-10" db="EMBL/GenBank/DDBJ databases">
        <authorList>
            <person name="de Groot N.N."/>
        </authorList>
    </citation>
    <scope>NUCLEOTIDE SEQUENCE [LARGE SCALE GENOMIC DNA]</scope>
    <source>
        <strain evidence="2 3">DSM 22489</strain>
    </source>
</reference>
<protein>
    <submittedName>
        <fullName evidence="2">Ribosomal-protein-alanine N-acetyltransferase</fullName>
    </submittedName>
</protein>
<keyword evidence="3" id="KW-1185">Reference proteome</keyword>
<organism evidence="2 3">
    <name type="scientific">Bryocella elongata</name>
    <dbReference type="NCBI Taxonomy" id="863522"/>
    <lineage>
        <taxon>Bacteria</taxon>
        <taxon>Pseudomonadati</taxon>
        <taxon>Acidobacteriota</taxon>
        <taxon>Terriglobia</taxon>
        <taxon>Terriglobales</taxon>
        <taxon>Acidobacteriaceae</taxon>
        <taxon>Bryocella</taxon>
    </lineage>
</organism>
<dbReference type="Pfam" id="PF00583">
    <property type="entry name" value="Acetyltransf_1"/>
    <property type="match status" value="1"/>
</dbReference>
<dbReference type="PROSITE" id="PS51186">
    <property type="entry name" value="GNAT"/>
    <property type="match status" value="1"/>
</dbReference>
<dbReference type="PANTHER" id="PTHR43072">
    <property type="entry name" value="N-ACETYLTRANSFERASE"/>
    <property type="match status" value="1"/>
</dbReference>
<dbReference type="Proteomes" id="UP000236728">
    <property type="component" value="Unassembled WGS sequence"/>
</dbReference>
<accession>A0A1H5ZJ89</accession>
<dbReference type="Gene3D" id="3.40.630.30">
    <property type="match status" value="1"/>
</dbReference>